<accession>A0A9D4K9D6</accession>
<name>A0A9D4K9D6_DREPO</name>
<dbReference type="AlphaFoldDB" id="A0A9D4K9D6"/>
<comment type="caution">
    <text evidence="1">The sequence shown here is derived from an EMBL/GenBank/DDBJ whole genome shotgun (WGS) entry which is preliminary data.</text>
</comment>
<evidence type="ECO:0000313" key="2">
    <source>
        <dbReference type="Proteomes" id="UP000828390"/>
    </source>
</evidence>
<dbReference type="Proteomes" id="UP000828390">
    <property type="component" value="Unassembled WGS sequence"/>
</dbReference>
<evidence type="ECO:0000313" key="1">
    <source>
        <dbReference type="EMBL" id="KAH3835398.1"/>
    </source>
</evidence>
<sequence length="70" mass="7631">MFHENIIKANPFSAAMSNDIGKDSGSGKHISHHSLVEGLFQAVVRDRGHEYNGMVTLVVLVEGANTLRII</sequence>
<organism evidence="1 2">
    <name type="scientific">Dreissena polymorpha</name>
    <name type="common">Zebra mussel</name>
    <name type="synonym">Mytilus polymorpha</name>
    <dbReference type="NCBI Taxonomy" id="45954"/>
    <lineage>
        <taxon>Eukaryota</taxon>
        <taxon>Metazoa</taxon>
        <taxon>Spiralia</taxon>
        <taxon>Lophotrochozoa</taxon>
        <taxon>Mollusca</taxon>
        <taxon>Bivalvia</taxon>
        <taxon>Autobranchia</taxon>
        <taxon>Heteroconchia</taxon>
        <taxon>Euheterodonta</taxon>
        <taxon>Imparidentia</taxon>
        <taxon>Neoheterodontei</taxon>
        <taxon>Myida</taxon>
        <taxon>Dreissenoidea</taxon>
        <taxon>Dreissenidae</taxon>
        <taxon>Dreissena</taxon>
    </lineage>
</organism>
<protein>
    <submittedName>
        <fullName evidence="1">Uncharacterized protein</fullName>
    </submittedName>
</protein>
<gene>
    <name evidence="1" type="ORF">DPMN_108744</name>
</gene>
<keyword evidence="2" id="KW-1185">Reference proteome</keyword>
<reference evidence="1" key="1">
    <citation type="journal article" date="2019" name="bioRxiv">
        <title>The Genome of the Zebra Mussel, Dreissena polymorpha: A Resource for Invasive Species Research.</title>
        <authorList>
            <person name="McCartney M.A."/>
            <person name="Auch B."/>
            <person name="Kono T."/>
            <person name="Mallez S."/>
            <person name="Zhang Y."/>
            <person name="Obille A."/>
            <person name="Becker A."/>
            <person name="Abrahante J.E."/>
            <person name="Garbe J."/>
            <person name="Badalamenti J.P."/>
            <person name="Herman A."/>
            <person name="Mangelson H."/>
            <person name="Liachko I."/>
            <person name="Sullivan S."/>
            <person name="Sone E.D."/>
            <person name="Koren S."/>
            <person name="Silverstein K.A.T."/>
            <person name="Beckman K.B."/>
            <person name="Gohl D.M."/>
        </authorList>
    </citation>
    <scope>NUCLEOTIDE SEQUENCE</scope>
    <source>
        <strain evidence="1">Duluth1</strain>
        <tissue evidence="1">Whole animal</tissue>
    </source>
</reference>
<dbReference type="EMBL" id="JAIWYP010000004">
    <property type="protein sequence ID" value="KAH3835398.1"/>
    <property type="molecule type" value="Genomic_DNA"/>
</dbReference>
<proteinExistence type="predicted"/>
<reference evidence="1" key="2">
    <citation type="submission" date="2020-11" db="EMBL/GenBank/DDBJ databases">
        <authorList>
            <person name="McCartney M.A."/>
            <person name="Auch B."/>
            <person name="Kono T."/>
            <person name="Mallez S."/>
            <person name="Becker A."/>
            <person name="Gohl D.M."/>
            <person name="Silverstein K.A.T."/>
            <person name="Koren S."/>
            <person name="Bechman K.B."/>
            <person name="Herman A."/>
            <person name="Abrahante J.E."/>
            <person name="Garbe J."/>
        </authorList>
    </citation>
    <scope>NUCLEOTIDE SEQUENCE</scope>
    <source>
        <strain evidence="1">Duluth1</strain>
        <tissue evidence="1">Whole animal</tissue>
    </source>
</reference>